<protein>
    <submittedName>
        <fullName evidence="1">Uncharacterized protein</fullName>
    </submittedName>
</protein>
<dbReference type="AlphaFoldDB" id="A0A7C9CVD8"/>
<reference evidence="1" key="1">
    <citation type="journal article" date="2013" name="J. Plant Res.">
        <title>Effect of fungi and light on seed germination of three Opuntia species from semiarid lands of central Mexico.</title>
        <authorList>
            <person name="Delgado-Sanchez P."/>
            <person name="Jimenez-Bremont J.F."/>
            <person name="Guerrero-Gonzalez Mde L."/>
            <person name="Flores J."/>
        </authorList>
    </citation>
    <scope>NUCLEOTIDE SEQUENCE</scope>
    <source>
        <tissue evidence="1">Cladode</tissue>
    </source>
</reference>
<proteinExistence type="predicted"/>
<evidence type="ECO:0000313" key="1">
    <source>
        <dbReference type="EMBL" id="MBA4627380.1"/>
    </source>
</evidence>
<accession>A0A7C9CVD8</accession>
<dbReference type="EMBL" id="GISG01061722">
    <property type="protein sequence ID" value="MBA4627380.1"/>
    <property type="molecule type" value="Transcribed_RNA"/>
</dbReference>
<organism evidence="1">
    <name type="scientific">Opuntia streptacantha</name>
    <name type="common">Prickly pear cactus</name>
    <name type="synonym">Opuntia cardona</name>
    <dbReference type="NCBI Taxonomy" id="393608"/>
    <lineage>
        <taxon>Eukaryota</taxon>
        <taxon>Viridiplantae</taxon>
        <taxon>Streptophyta</taxon>
        <taxon>Embryophyta</taxon>
        <taxon>Tracheophyta</taxon>
        <taxon>Spermatophyta</taxon>
        <taxon>Magnoliopsida</taxon>
        <taxon>eudicotyledons</taxon>
        <taxon>Gunneridae</taxon>
        <taxon>Pentapetalae</taxon>
        <taxon>Caryophyllales</taxon>
        <taxon>Cactineae</taxon>
        <taxon>Cactaceae</taxon>
        <taxon>Opuntioideae</taxon>
        <taxon>Opuntia</taxon>
    </lineage>
</organism>
<name>A0A7C9CVD8_OPUST</name>
<sequence length="102" mass="10878">MVGGGRWRSWVAMDGRRWPTKVPKTTTRTTVLENRVWPFWAIVGAPAVVLAVSGGSGGVGGGVESERRALAGRKMVERCWKVEQNQRTVGEGSAGADRGAGL</sequence>
<reference evidence="1" key="2">
    <citation type="submission" date="2020-07" db="EMBL/GenBank/DDBJ databases">
        <authorList>
            <person name="Vera ALvarez R."/>
            <person name="Arias-Moreno D.M."/>
            <person name="Jimenez-Jacinto V."/>
            <person name="Jimenez-Bremont J.F."/>
            <person name="Swaminathan K."/>
            <person name="Moose S.P."/>
            <person name="Guerrero-Gonzalez M.L."/>
            <person name="Marino-Ramirez L."/>
            <person name="Landsman D."/>
            <person name="Rodriguez-Kessler M."/>
            <person name="Delgado-Sanchez P."/>
        </authorList>
    </citation>
    <scope>NUCLEOTIDE SEQUENCE</scope>
    <source>
        <tissue evidence="1">Cladode</tissue>
    </source>
</reference>